<feature type="transmembrane region" description="Helical" evidence="4">
    <location>
        <begin position="341"/>
        <end position="365"/>
    </location>
</feature>
<comment type="caution">
    <text evidence="6">The sequence shown here is derived from an EMBL/GenBank/DDBJ whole genome shotgun (WGS) entry which is preliminary data.</text>
</comment>
<proteinExistence type="inferred from homology"/>
<evidence type="ECO:0000313" key="6">
    <source>
        <dbReference type="EMBL" id="MCX2740791.1"/>
    </source>
</evidence>
<dbReference type="SUPFAM" id="SSF53448">
    <property type="entry name" value="Nucleotide-diphospho-sugar transferases"/>
    <property type="match status" value="1"/>
</dbReference>
<evidence type="ECO:0000256" key="4">
    <source>
        <dbReference type="SAM" id="Phobius"/>
    </source>
</evidence>
<evidence type="ECO:0000256" key="1">
    <source>
        <dbReference type="ARBA" id="ARBA00006739"/>
    </source>
</evidence>
<evidence type="ECO:0000259" key="5">
    <source>
        <dbReference type="Pfam" id="PF00535"/>
    </source>
</evidence>
<dbReference type="InterPro" id="IPR029044">
    <property type="entry name" value="Nucleotide-diphossugar_trans"/>
</dbReference>
<feature type="transmembrane region" description="Helical" evidence="4">
    <location>
        <begin position="317"/>
        <end position="335"/>
    </location>
</feature>
<evidence type="ECO:0000313" key="7">
    <source>
        <dbReference type="Proteomes" id="UP001207228"/>
    </source>
</evidence>
<feature type="transmembrane region" description="Helical" evidence="4">
    <location>
        <begin position="284"/>
        <end position="305"/>
    </location>
</feature>
<dbReference type="EMBL" id="JAPFQO010000008">
    <property type="protein sequence ID" value="MCX2740791.1"/>
    <property type="molecule type" value="Genomic_DNA"/>
</dbReference>
<organism evidence="6 7">
    <name type="scientific">Pontibacter anaerobius</name>
    <dbReference type="NCBI Taxonomy" id="2993940"/>
    <lineage>
        <taxon>Bacteria</taxon>
        <taxon>Pseudomonadati</taxon>
        <taxon>Bacteroidota</taxon>
        <taxon>Cytophagia</taxon>
        <taxon>Cytophagales</taxon>
        <taxon>Hymenobacteraceae</taxon>
        <taxon>Pontibacter</taxon>
    </lineage>
</organism>
<keyword evidence="2 6" id="KW-0328">Glycosyltransferase</keyword>
<dbReference type="Proteomes" id="UP001207228">
    <property type="component" value="Unassembled WGS sequence"/>
</dbReference>
<sequence>MMWLLLLSMVWYSWIILSRWRAWKVMPAVAAPAAFHPATRITVIVPARNEAENILHLLQDVAQQNYPLELLEVLVVDDHSEDMTPALVEKFILATDLPVKCLQLESYVKYGGKKAAVQVGVEQAQGELLVFTDGDCRVGPEWLRSYAYLYETEQPYFISGPVSFHHTHSHFERMQLVEFASLIGIGGASIGMGQPNMCNGANLAYSKYIFERVGGFAGNENVASGDDEFLLHKVDKAFPGRVKFLKNHEAIVYTSARKTLNSFMQQRVRWASKWKAYQNLQVQLVALSVFLINLLLFLAIPLVLWGKLAGWVFLSGYLTKFAVDFLFLRLITGFLQVRSYLWYMLPLQFVYIPYVLITAVLGLLGRYSWKGRTIRTYEQQRV</sequence>
<keyword evidence="3 6" id="KW-0808">Transferase</keyword>
<dbReference type="EC" id="2.4.-.-" evidence="6"/>
<name>A0ABT3RH19_9BACT</name>
<keyword evidence="4" id="KW-1133">Transmembrane helix</keyword>
<feature type="domain" description="Glycosyltransferase 2-like" evidence="5">
    <location>
        <begin position="42"/>
        <end position="212"/>
    </location>
</feature>
<reference evidence="6 7" key="1">
    <citation type="submission" date="2022-11" db="EMBL/GenBank/DDBJ databases">
        <title>The characterization of three novel Bacteroidetes species and genomic analysis of their roles in tidal elemental geochemical cycles.</title>
        <authorList>
            <person name="Ma K.-J."/>
        </authorList>
    </citation>
    <scope>NUCLEOTIDE SEQUENCE [LARGE SCALE GENOMIC DNA]</scope>
    <source>
        <strain evidence="6 7">M82</strain>
    </source>
</reference>
<dbReference type="RefSeq" id="WP_266052857.1">
    <property type="nucleotide sequence ID" value="NZ_JAPFQO010000008.1"/>
</dbReference>
<evidence type="ECO:0000256" key="2">
    <source>
        <dbReference type="ARBA" id="ARBA00022676"/>
    </source>
</evidence>
<dbReference type="GO" id="GO:0016757">
    <property type="term" value="F:glycosyltransferase activity"/>
    <property type="evidence" value="ECO:0007669"/>
    <property type="project" value="UniProtKB-KW"/>
</dbReference>
<dbReference type="CDD" id="cd04192">
    <property type="entry name" value="GT_2_like_e"/>
    <property type="match status" value="1"/>
</dbReference>
<comment type="similarity">
    <text evidence="1">Belongs to the glycosyltransferase 2 family.</text>
</comment>
<dbReference type="PANTHER" id="PTHR43630">
    <property type="entry name" value="POLY-BETA-1,6-N-ACETYL-D-GLUCOSAMINE SYNTHASE"/>
    <property type="match status" value="1"/>
</dbReference>
<protein>
    <submittedName>
        <fullName evidence="6">Glycosyltransferase</fullName>
        <ecNumber evidence="6">2.4.-.-</ecNumber>
    </submittedName>
</protein>
<dbReference type="InterPro" id="IPR001173">
    <property type="entry name" value="Glyco_trans_2-like"/>
</dbReference>
<dbReference type="Gene3D" id="3.90.550.10">
    <property type="entry name" value="Spore Coat Polysaccharide Biosynthesis Protein SpsA, Chain A"/>
    <property type="match status" value="1"/>
</dbReference>
<accession>A0ABT3RH19</accession>
<dbReference type="PANTHER" id="PTHR43630:SF1">
    <property type="entry name" value="POLY-BETA-1,6-N-ACETYL-D-GLUCOSAMINE SYNTHASE"/>
    <property type="match status" value="1"/>
</dbReference>
<evidence type="ECO:0000256" key="3">
    <source>
        <dbReference type="ARBA" id="ARBA00022679"/>
    </source>
</evidence>
<gene>
    <name evidence="6" type="ORF">OO017_12605</name>
</gene>
<keyword evidence="7" id="KW-1185">Reference proteome</keyword>
<dbReference type="Pfam" id="PF00535">
    <property type="entry name" value="Glycos_transf_2"/>
    <property type="match status" value="1"/>
</dbReference>
<keyword evidence="4" id="KW-0472">Membrane</keyword>
<keyword evidence="4" id="KW-0812">Transmembrane</keyword>